<keyword evidence="8 46" id="KW-0732">Signal</keyword>
<dbReference type="InterPro" id="IPR038885">
    <property type="entry name" value="PLB1"/>
</dbReference>
<evidence type="ECO:0000256" key="38">
    <source>
        <dbReference type="ARBA" id="ARBA00048656"/>
    </source>
</evidence>
<evidence type="ECO:0000256" key="25">
    <source>
        <dbReference type="ARBA" id="ARBA00047363"/>
    </source>
</evidence>
<dbReference type="InterPro" id="IPR036514">
    <property type="entry name" value="SGNH_hydro_sf"/>
</dbReference>
<evidence type="ECO:0000256" key="20">
    <source>
        <dbReference type="ARBA" id="ARBA00031182"/>
    </source>
</evidence>
<comment type="catalytic activity">
    <reaction evidence="36">
        <text>a 1-acyl-sn-glycero-3-phosphocholine + H2O = sn-glycerol 3-phosphocholine + a fatty acid + H(+)</text>
        <dbReference type="Rhea" id="RHEA:15177"/>
        <dbReference type="ChEBI" id="CHEBI:15377"/>
        <dbReference type="ChEBI" id="CHEBI:15378"/>
        <dbReference type="ChEBI" id="CHEBI:16870"/>
        <dbReference type="ChEBI" id="CHEBI:28868"/>
        <dbReference type="ChEBI" id="CHEBI:58168"/>
        <dbReference type="EC" id="3.1.1.5"/>
    </reaction>
    <physiologicalReaction direction="left-to-right" evidence="36">
        <dbReference type="Rhea" id="RHEA:15178"/>
    </physiologicalReaction>
</comment>
<comment type="catalytic activity">
    <reaction evidence="39">
        <text>1-hexadecanoyl-2-(9Z-octadecenoyl)-sn-glycero-3-phosphocholine + H2O = 1-hexadecanoyl-sn-glycero-3-phosphocholine + (9Z)-octadecenoate + H(+)</text>
        <dbReference type="Rhea" id="RHEA:38779"/>
        <dbReference type="ChEBI" id="CHEBI:15377"/>
        <dbReference type="ChEBI" id="CHEBI:15378"/>
        <dbReference type="ChEBI" id="CHEBI:30823"/>
        <dbReference type="ChEBI" id="CHEBI:72998"/>
        <dbReference type="ChEBI" id="CHEBI:73001"/>
    </reaction>
    <physiologicalReaction direction="left-to-right" evidence="39">
        <dbReference type="Rhea" id="RHEA:38780"/>
    </physiologicalReaction>
</comment>
<dbReference type="Proteomes" id="UP000287033">
    <property type="component" value="Unassembled WGS sequence"/>
</dbReference>
<keyword evidence="11" id="KW-1133">Transmembrane helix</keyword>
<sequence length="429" mass="48433">MEKTALLLSIYILFGSNAQASQWWNSYENGIKNYISLFGASGFHRNIKQTKDQHSPFICPDMEPSEIEPMSVHTLKPADIKIVAALGDSLTTALGANATNVLQLPIEYRHVSWSIGGYGTFSTVITLPNILKLFNPNITGYSKRKTVHQIPPTLEQTGFNFAVTGANTYQLPKQARHLVDTMKTFPDINFTQDWKLVTVFIGVNDLCDYCKDKDLFSPYSFIYNVTEALDILSDEMPRTIVNLVQLLPIEGLRLVNDGSFGCLLQRKFCPCLVNPMPDSAELRELRRINKVFQTKLEELVASGRFDQKEDFTVILQPFLKSVTPPLNLAGEVDYSFFSPDCFHFTIKGHKEMAKALWNNMFQPEGEKVEIYSISKPVQLICPTKEHPYIYTRWNSVASMPPPSTSVSATWTQIDVSAFTLLLLPFVNFS</sequence>
<comment type="catalytic activity">
    <reaction evidence="37">
        <text>1-hexadecanoyl-2-(9Z-octadecenoyl)-sn-glycero-3-phosphoethanolamine + H2O = 1-hexadecanoyl-sn-glycero-3-phosphoethanolamine + (9Z)-octadecenoate + H(+)</text>
        <dbReference type="Rhea" id="RHEA:40911"/>
        <dbReference type="ChEBI" id="CHEBI:15377"/>
        <dbReference type="ChEBI" id="CHEBI:15378"/>
        <dbReference type="ChEBI" id="CHEBI:30823"/>
        <dbReference type="ChEBI" id="CHEBI:73004"/>
        <dbReference type="ChEBI" id="CHEBI:73007"/>
    </reaction>
    <physiologicalReaction direction="left-to-right" evidence="37">
        <dbReference type="Rhea" id="RHEA:40912"/>
    </physiologicalReaction>
</comment>
<dbReference type="InterPro" id="IPR001087">
    <property type="entry name" value="GDSL"/>
</dbReference>
<evidence type="ECO:0000256" key="13">
    <source>
        <dbReference type="ARBA" id="ARBA00023136"/>
    </source>
</evidence>
<evidence type="ECO:0000256" key="15">
    <source>
        <dbReference type="ARBA" id="ARBA00023264"/>
    </source>
</evidence>
<comment type="catalytic activity">
    <reaction evidence="33">
        <text>1-hexadecanoyl-2-(9Z,12Z-octadecadienoyl)-sn-glycero-3-phosphocholine + H2O = 2-(9Z,12Z-octadecadienoyl)-sn-glycero-3-phosphocholine + hexadecanoate + H(+)</text>
        <dbReference type="Rhea" id="RHEA:40971"/>
        <dbReference type="ChEBI" id="CHEBI:7896"/>
        <dbReference type="ChEBI" id="CHEBI:15377"/>
        <dbReference type="ChEBI" id="CHEBI:15378"/>
        <dbReference type="ChEBI" id="CHEBI:73002"/>
        <dbReference type="ChEBI" id="CHEBI:76084"/>
    </reaction>
    <physiologicalReaction direction="left-to-right" evidence="33">
        <dbReference type="Rhea" id="RHEA:40972"/>
    </physiologicalReaction>
</comment>
<comment type="function">
    <text evidence="23">Calcium-independent membrane-associated phospholipase that catalyzes complete diacylation of phospholipids by hydrolyzing both sn-1 and sn-2 fatty acyl chains attached to the glycerol backbone (phospholipase B activity). Has dual phospholipase and lysophospholipase activities toward diacylphospholipids. Preferentially cleaves sn-2 ester bonds over sn-1 bonds. Acts as a lipase toward glycerolipid substrates. Hydrolyzes fatty acyl chains of diacylglycerols with preference for the sn-2 position and of triacylglycerols with not positional selectivity. May also hydrolyze long chain retinyl esters such as retinyl palmitate. May contribute to digestion of dietary phospholipids, glycerolipids and retinoids, facilitating lipid absorption at the brush border.</text>
</comment>
<evidence type="ECO:0000256" key="31">
    <source>
        <dbReference type="ARBA" id="ARBA00048058"/>
    </source>
</evidence>
<comment type="similarity">
    <text evidence="2">Belongs to the 'GDSL' lipolytic enzyme family. Phospholipase B1 subfamily.</text>
</comment>
<evidence type="ECO:0000256" key="26">
    <source>
        <dbReference type="ARBA" id="ARBA00047438"/>
    </source>
</evidence>
<accession>A0A401S1B6</accession>
<proteinExistence type="inferred from homology"/>
<comment type="catalytic activity">
    <reaction evidence="30">
        <text>a 1-O-alkyl-2-acyl-sn-glycero-3-phosphocholine + H2O = a 1-O-alkyl-sn-glycero-3-phosphocholine + a fatty acid + H(+)</text>
        <dbReference type="Rhea" id="RHEA:36231"/>
        <dbReference type="ChEBI" id="CHEBI:15377"/>
        <dbReference type="ChEBI" id="CHEBI:15378"/>
        <dbReference type="ChEBI" id="CHEBI:28868"/>
        <dbReference type="ChEBI" id="CHEBI:30909"/>
        <dbReference type="ChEBI" id="CHEBI:36702"/>
        <dbReference type="EC" id="3.1.1.4"/>
    </reaction>
    <physiologicalReaction direction="left-to-right" evidence="30">
        <dbReference type="Rhea" id="RHEA:36232"/>
    </physiologicalReaction>
</comment>
<evidence type="ECO:0000256" key="6">
    <source>
        <dbReference type="ARBA" id="ARBA00022475"/>
    </source>
</evidence>
<comment type="catalytic activity">
    <reaction evidence="28">
        <text>2,3-di-(9Z)-octadecenoyl-sn-glycerol + H2O = 3-(9Z-octadecenoyl)-sn-glycerol + (9Z)-octadecenoate + H(+)</text>
        <dbReference type="Rhea" id="RHEA:42604"/>
        <dbReference type="ChEBI" id="CHEBI:15377"/>
        <dbReference type="ChEBI" id="CHEBI:15378"/>
        <dbReference type="ChEBI" id="CHEBI:30823"/>
        <dbReference type="ChEBI" id="CHEBI:75824"/>
        <dbReference type="ChEBI" id="CHEBI:75938"/>
    </reaction>
    <physiologicalReaction direction="left-to-right" evidence="28">
        <dbReference type="Rhea" id="RHEA:42605"/>
    </physiologicalReaction>
</comment>
<evidence type="ECO:0000256" key="39">
    <source>
        <dbReference type="ARBA" id="ARBA00048699"/>
    </source>
</evidence>
<dbReference type="Pfam" id="PF00657">
    <property type="entry name" value="Lipase_GDSL"/>
    <property type="match status" value="1"/>
</dbReference>
<organism evidence="47 48">
    <name type="scientific">Chiloscyllium punctatum</name>
    <name type="common">Brownbanded bambooshark</name>
    <name type="synonym">Hemiscyllium punctatum</name>
    <dbReference type="NCBI Taxonomy" id="137246"/>
    <lineage>
        <taxon>Eukaryota</taxon>
        <taxon>Metazoa</taxon>
        <taxon>Chordata</taxon>
        <taxon>Craniata</taxon>
        <taxon>Vertebrata</taxon>
        <taxon>Chondrichthyes</taxon>
        <taxon>Elasmobranchii</taxon>
        <taxon>Galeomorphii</taxon>
        <taxon>Galeoidea</taxon>
        <taxon>Orectolobiformes</taxon>
        <taxon>Hemiscylliidae</taxon>
        <taxon>Chiloscyllium</taxon>
    </lineage>
</organism>
<comment type="catalytic activity">
    <reaction evidence="42">
        <text>1-hexadecanoyl-2-(9Z)-octadecenoyl-3-octadecanoyl-sn-glycerol + H2O = 1-hexadecanoyl-3-octadecanoyl-sn-glycerol + (9Z)-octadecenoate + H(+)</text>
        <dbReference type="Rhea" id="RHEA:41103"/>
        <dbReference type="ChEBI" id="CHEBI:15377"/>
        <dbReference type="ChEBI" id="CHEBI:15378"/>
        <dbReference type="ChEBI" id="CHEBI:30823"/>
        <dbReference type="ChEBI" id="CHEBI:77623"/>
        <dbReference type="ChEBI" id="CHEBI:77624"/>
    </reaction>
    <physiologicalReaction direction="left-to-right" evidence="42">
        <dbReference type="Rhea" id="RHEA:41104"/>
    </physiologicalReaction>
</comment>
<dbReference type="InterPro" id="IPR035547">
    <property type="entry name" value="Phospholipase_B"/>
</dbReference>
<comment type="catalytic activity">
    <reaction evidence="44">
        <text>1,3-di-(9Z-octadecenoyl)-glycerol + H2O = 1-(9Z-octadecenoyl)-glycerol + (9Z)-octadecenoate + H(+)</text>
        <dbReference type="Rhea" id="RHEA:39939"/>
        <dbReference type="ChEBI" id="CHEBI:15377"/>
        <dbReference type="ChEBI" id="CHEBI:15378"/>
        <dbReference type="ChEBI" id="CHEBI:30823"/>
        <dbReference type="ChEBI" id="CHEBI:75342"/>
        <dbReference type="ChEBI" id="CHEBI:75735"/>
    </reaction>
    <physiologicalReaction direction="left-to-right" evidence="44">
        <dbReference type="Rhea" id="RHEA:39940"/>
    </physiologicalReaction>
</comment>
<dbReference type="PANTHER" id="PTHR21325:SF45">
    <property type="entry name" value="PHOSPHOLIPASE B1, MEMBRANE-ASSOCIATED"/>
    <property type="match status" value="1"/>
</dbReference>
<comment type="catalytic activity">
    <reaction evidence="34">
        <text>1-octadecanoyl-2-(9Z,12Z)-octadecadienoyl-sn-glycerol + H2O = 1-octadecanoyl-sn-glycerol + (9Z,12Z)-octadecadienoate + H(+)</text>
        <dbReference type="Rhea" id="RHEA:40927"/>
        <dbReference type="ChEBI" id="CHEBI:15377"/>
        <dbReference type="ChEBI" id="CHEBI:15378"/>
        <dbReference type="ChEBI" id="CHEBI:30245"/>
        <dbReference type="ChEBI" id="CHEBI:75550"/>
        <dbReference type="ChEBI" id="CHEBI:77097"/>
    </reaction>
    <physiologicalReaction direction="left-to-right" evidence="34">
        <dbReference type="Rhea" id="RHEA:40928"/>
    </physiologicalReaction>
</comment>
<dbReference type="OrthoDB" id="10265800at2759"/>
<dbReference type="Gene3D" id="3.40.50.1110">
    <property type="entry name" value="SGNH hydrolase"/>
    <property type="match status" value="1"/>
</dbReference>
<evidence type="ECO:0000256" key="4">
    <source>
        <dbReference type="ARBA" id="ARBA00013279"/>
    </source>
</evidence>
<gene>
    <name evidence="47" type="ORF">chiPu_0002577</name>
</gene>
<keyword evidence="15" id="KW-1208">Phospholipid metabolism</keyword>
<keyword evidence="10" id="KW-0378">Hydrolase</keyword>
<dbReference type="EMBL" id="BEZZ01000049">
    <property type="protein sequence ID" value="GCC24177.1"/>
    <property type="molecule type" value="Genomic_DNA"/>
</dbReference>
<evidence type="ECO:0000256" key="5">
    <source>
        <dbReference type="ARBA" id="ARBA00015133"/>
    </source>
</evidence>
<evidence type="ECO:0000256" key="37">
    <source>
        <dbReference type="ARBA" id="ARBA00048613"/>
    </source>
</evidence>
<evidence type="ECO:0000256" key="42">
    <source>
        <dbReference type="ARBA" id="ARBA00048939"/>
    </source>
</evidence>
<protein>
    <recommendedName>
        <fullName evidence="5">Phospholipase B1, membrane-associated</fullName>
        <ecNumber evidence="4">3.1.1.3</ecNumber>
        <ecNumber evidence="3">3.1.1.5</ecNumber>
    </recommendedName>
    <alternativeName>
        <fullName evidence="19">Lysophospholipase</fullName>
    </alternativeName>
    <alternativeName>
        <fullName evidence="20">Phospholipase A2</fullName>
    </alternativeName>
    <alternativeName>
        <fullName evidence="22">Phospholipase B/lipase</fullName>
    </alternativeName>
    <alternativeName>
        <fullName evidence="21">Triacylglycerol lipase</fullName>
    </alternativeName>
</protein>
<keyword evidence="13" id="KW-0472">Membrane</keyword>
<evidence type="ECO:0000256" key="11">
    <source>
        <dbReference type="ARBA" id="ARBA00022989"/>
    </source>
</evidence>
<evidence type="ECO:0000256" key="29">
    <source>
        <dbReference type="ARBA" id="ARBA00048015"/>
    </source>
</evidence>
<comment type="catalytic activity">
    <reaction evidence="43">
        <text>1,2-dihexadecanoyl-sn-glycero-3-phosphocholine + 2 H2O = sn-glycerol 3-phosphocholine + 2 hexadecanoate + 2 H(+)</text>
        <dbReference type="Rhea" id="RHEA:40975"/>
        <dbReference type="ChEBI" id="CHEBI:7896"/>
        <dbReference type="ChEBI" id="CHEBI:15377"/>
        <dbReference type="ChEBI" id="CHEBI:15378"/>
        <dbReference type="ChEBI" id="CHEBI:16870"/>
        <dbReference type="ChEBI" id="CHEBI:72999"/>
    </reaction>
    <physiologicalReaction direction="left-to-right" evidence="43">
        <dbReference type="Rhea" id="RHEA:40976"/>
    </physiologicalReaction>
</comment>
<comment type="catalytic activity">
    <reaction evidence="35">
        <text>1,2,3-tri-(9Z-octadecenoyl)-glycerol + H2O = di-(9Z)-octadecenoylglycerol + (9Z)-octadecenoate + H(+)</text>
        <dbReference type="Rhea" id="RHEA:38575"/>
        <dbReference type="ChEBI" id="CHEBI:15377"/>
        <dbReference type="ChEBI" id="CHEBI:15378"/>
        <dbReference type="ChEBI" id="CHEBI:30823"/>
        <dbReference type="ChEBI" id="CHEBI:53753"/>
        <dbReference type="ChEBI" id="CHEBI:75945"/>
    </reaction>
    <physiologicalReaction direction="left-to-right" evidence="35">
        <dbReference type="Rhea" id="RHEA:38576"/>
    </physiologicalReaction>
</comment>
<evidence type="ECO:0000256" key="34">
    <source>
        <dbReference type="ARBA" id="ARBA00048374"/>
    </source>
</evidence>
<evidence type="ECO:0000313" key="47">
    <source>
        <dbReference type="EMBL" id="GCC24177.1"/>
    </source>
</evidence>
<comment type="catalytic activity">
    <reaction evidence="16">
        <text>a triacylglycerol + H2O = a diacylglycerol + a fatty acid + H(+)</text>
        <dbReference type="Rhea" id="RHEA:12044"/>
        <dbReference type="ChEBI" id="CHEBI:15377"/>
        <dbReference type="ChEBI" id="CHEBI:15378"/>
        <dbReference type="ChEBI" id="CHEBI:17855"/>
        <dbReference type="ChEBI" id="CHEBI:18035"/>
        <dbReference type="ChEBI" id="CHEBI:28868"/>
        <dbReference type="EC" id="3.1.1.3"/>
    </reaction>
    <physiologicalReaction direction="left-to-right" evidence="16">
        <dbReference type="Rhea" id="RHEA:12045"/>
    </physiologicalReaction>
</comment>
<evidence type="ECO:0000256" key="14">
    <source>
        <dbReference type="ARBA" id="ARBA00023180"/>
    </source>
</evidence>
<keyword evidence="7" id="KW-0812">Transmembrane</keyword>
<comment type="catalytic activity">
    <reaction evidence="29">
        <text>1-hexadecanoyl-2-(9Z-octadecenoyl)-sn-glycero-3-phospho-(1'-sn-glycerol) + H2O = 1-hexadecanoyl-sn-glycero-3-phospho-(1'-sn-glycerol) + (9Z)-octadecenoate + H(+)</text>
        <dbReference type="Rhea" id="RHEA:40919"/>
        <dbReference type="ChEBI" id="CHEBI:15377"/>
        <dbReference type="ChEBI" id="CHEBI:15378"/>
        <dbReference type="ChEBI" id="CHEBI:30823"/>
        <dbReference type="ChEBI" id="CHEBI:72841"/>
        <dbReference type="ChEBI" id="CHEBI:75158"/>
    </reaction>
    <physiologicalReaction direction="left-to-right" evidence="29">
        <dbReference type="Rhea" id="RHEA:40920"/>
    </physiologicalReaction>
</comment>
<comment type="catalytic activity">
    <reaction evidence="24">
        <text>1-hexadecanoyl-2-(9Z)-octadecenoyl-3-octadecanoyl-sn-glycerol + H2O = 2-(9Z-octadecenoyl)-3-octadecanoyl-sn-glycerol + hexadecanoate + H(+)</text>
        <dbReference type="Rhea" id="RHEA:41107"/>
        <dbReference type="ChEBI" id="CHEBI:7896"/>
        <dbReference type="ChEBI" id="CHEBI:15377"/>
        <dbReference type="ChEBI" id="CHEBI:15378"/>
        <dbReference type="ChEBI" id="CHEBI:75558"/>
        <dbReference type="ChEBI" id="CHEBI:77623"/>
    </reaction>
    <physiologicalReaction direction="left-to-right" evidence="24">
        <dbReference type="Rhea" id="RHEA:41108"/>
    </physiologicalReaction>
</comment>
<dbReference type="GO" id="GO:0004623">
    <property type="term" value="F:phospholipase A2 activity"/>
    <property type="evidence" value="ECO:0007669"/>
    <property type="project" value="UniProtKB-EC"/>
</dbReference>
<comment type="catalytic activity">
    <reaction evidence="17">
        <text>1-hexadecanoyl-2-(9Z,12Z-octadecadienoyl)-sn-glycero-3-phosphocholine + H2O = (9Z,12Z)-octadecadienoate + 1-hexadecanoyl-sn-glycero-3-phosphocholine + H(+)</text>
        <dbReference type="Rhea" id="RHEA:40811"/>
        <dbReference type="ChEBI" id="CHEBI:15377"/>
        <dbReference type="ChEBI" id="CHEBI:15378"/>
        <dbReference type="ChEBI" id="CHEBI:30245"/>
        <dbReference type="ChEBI" id="CHEBI:72998"/>
        <dbReference type="ChEBI" id="CHEBI:73002"/>
    </reaction>
    <physiologicalReaction direction="left-to-right" evidence="17">
        <dbReference type="Rhea" id="RHEA:40812"/>
    </physiologicalReaction>
</comment>
<evidence type="ECO:0000256" key="18">
    <source>
        <dbReference type="ARBA" id="ARBA00023422"/>
    </source>
</evidence>
<comment type="subcellular location">
    <subcellularLocation>
        <location evidence="1">Apical cell membrane</location>
        <topology evidence="1">Single-pass type I membrane protein</topology>
    </subcellularLocation>
</comment>
<evidence type="ECO:0000256" key="40">
    <source>
        <dbReference type="ARBA" id="ARBA00048869"/>
    </source>
</evidence>
<evidence type="ECO:0000256" key="24">
    <source>
        <dbReference type="ARBA" id="ARBA00047324"/>
    </source>
</evidence>
<dbReference type="OMA" id="FCDAEHG"/>
<evidence type="ECO:0000256" key="21">
    <source>
        <dbReference type="ARBA" id="ARBA00031485"/>
    </source>
</evidence>
<dbReference type="GO" id="GO:0004806">
    <property type="term" value="F:triacylglycerol lipase activity"/>
    <property type="evidence" value="ECO:0007669"/>
    <property type="project" value="UniProtKB-EC"/>
</dbReference>
<evidence type="ECO:0000256" key="2">
    <source>
        <dbReference type="ARBA" id="ARBA00009979"/>
    </source>
</evidence>
<evidence type="ECO:0000256" key="41">
    <source>
        <dbReference type="ARBA" id="ARBA00048872"/>
    </source>
</evidence>
<comment type="catalytic activity">
    <reaction evidence="40">
        <text>1,3-dihexadecanoyl-2-(9Z-octadecenoyl)glycerol + H2O = 1,3-dihexadecanoylglycerol + (9Z)-octadecenoate + H(+)</text>
        <dbReference type="Rhea" id="RHEA:40983"/>
        <dbReference type="ChEBI" id="CHEBI:15377"/>
        <dbReference type="ChEBI" id="CHEBI:15378"/>
        <dbReference type="ChEBI" id="CHEBI:30823"/>
        <dbReference type="ChEBI" id="CHEBI:75688"/>
        <dbReference type="ChEBI" id="CHEBI:77619"/>
    </reaction>
    <physiologicalReaction direction="left-to-right" evidence="40">
        <dbReference type="Rhea" id="RHEA:40984"/>
    </physiologicalReaction>
</comment>
<evidence type="ECO:0000256" key="30">
    <source>
        <dbReference type="ARBA" id="ARBA00048049"/>
    </source>
</evidence>
<comment type="catalytic activity">
    <reaction evidence="38">
        <text>1-hexadecanoyl-sn-glycero-3-phosphocholine + H2O = sn-glycerol 3-phosphocholine + hexadecanoate + H(+)</text>
        <dbReference type="Rhea" id="RHEA:40435"/>
        <dbReference type="ChEBI" id="CHEBI:7896"/>
        <dbReference type="ChEBI" id="CHEBI:15377"/>
        <dbReference type="ChEBI" id="CHEBI:15378"/>
        <dbReference type="ChEBI" id="CHEBI:16870"/>
        <dbReference type="ChEBI" id="CHEBI:72998"/>
    </reaction>
    <physiologicalReaction direction="left-to-right" evidence="38">
        <dbReference type="Rhea" id="RHEA:40436"/>
    </physiologicalReaction>
</comment>
<evidence type="ECO:0000256" key="44">
    <source>
        <dbReference type="ARBA" id="ARBA00049372"/>
    </source>
</evidence>
<comment type="catalytic activity">
    <reaction evidence="26">
        <text>1-(9Z-octadecenoyl)-glycerol + H2O = glycerol + (9Z)-octadecenoate + H(+)</text>
        <dbReference type="Rhea" id="RHEA:38487"/>
        <dbReference type="ChEBI" id="CHEBI:15377"/>
        <dbReference type="ChEBI" id="CHEBI:15378"/>
        <dbReference type="ChEBI" id="CHEBI:17754"/>
        <dbReference type="ChEBI" id="CHEBI:30823"/>
        <dbReference type="ChEBI" id="CHEBI:75342"/>
    </reaction>
    <physiologicalReaction direction="left-to-right" evidence="26">
        <dbReference type="Rhea" id="RHEA:38488"/>
    </physiologicalReaction>
</comment>
<feature type="signal peptide" evidence="46">
    <location>
        <begin position="1"/>
        <end position="20"/>
    </location>
</feature>
<evidence type="ECO:0000256" key="10">
    <source>
        <dbReference type="ARBA" id="ARBA00022801"/>
    </source>
</evidence>
<evidence type="ECO:0000256" key="12">
    <source>
        <dbReference type="ARBA" id="ARBA00023098"/>
    </source>
</evidence>
<dbReference type="SUPFAM" id="SSF52266">
    <property type="entry name" value="SGNH hydrolase"/>
    <property type="match status" value="1"/>
</dbReference>
<dbReference type="EC" id="3.1.1.5" evidence="3"/>
<keyword evidence="14" id="KW-0325">Glycoprotein</keyword>
<evidence type="ECO:0000256" key="28">
    <source>
        <dbReference type="ARBA" id="ARBA00048011"/>
    </source>
</evidence>
<evidence type="ECO:0000256" key="8">
    <source>
        <dbReference type="ARBA" id="ARBA00022729"/>
    </source>
</evidence>
<evidence type="ECO:0000256" key="32">
    <source>
        <dbReference type="ARBA" id="ARBA00048227"/>
    </source>
</evidence>
<evidence type="ECO:0000256" key="45">
    <source>
        <dbReference type="ARBA" id="ARBA00049461"/>
    </source>
</evidence>
<evidence type="ECO:0000256" key="1">
    <source>
        <dbReference type="ARBA" id="ARBA00004247"/>
    </source>
</evidence>
<comment type="catalytic activity">
    <reaction evidence="25">
        <text>1,3-dihexadecanoyl-2-(9Z-octadecenoyl)glycerol + H2O = 1-hexadecanoyl-2-(9Z-octadecenoyl)-glycerol + hexadecanoate + H(+)</text>
        <dbReference type="Rhea" id="RHEA:40979"/>
        <dbReference type="ChEBI" id="CHEBI:7896"/>
        <dbReference type="ChEBI" id="CHEBI:15377"/>
        <dbReference type="ChEBI" id="CHEBI:15378"/>
        <dbReference type="ChEBI" id="CHEBI:75585"/>
        <dbReference type="ChEBI" id="CHEBI:75688"/>
    </reaction>
    <physiologicalReaction direction="left-to-right" evidence="25">
        <dbReference type="Rhea" id="RHEA:40980"/>
    </physiologicalReaction>
</comment>
<dbReference type="AlphaFoldDB" id="A0A401S1B6"/>
<dbReference type="FunFam" id="3.40.50.1110:FF:000005">
    <property type="entry name" value="Phospholipase B1"/>
    <property type="match status" value="1"/>
</dbReference>
<evidence type="ECO:0000256" key="22">
    <source>
        <dbReference type="ARBA" id="ARBA00033022"/>
    </source>
</evidence>
<keyword evidence="6" id="KW-1003">Cell membrane</keyword>
<reference evidence="47 48" key="1">
    <citation type="journal article" date="2018" name="Nat. Ecol. Evol.">
        <title>Shark genomes provide insights into elasmobranch evolution and the origin of vertebrates.</title>
        <authorList>
            <person name="Hara Y"/>
            <person name="Yamaguchi K"/>
            <person name="Onimaru K"/>
            <person name="Kadota M"/>
            <person name="Koyanagi M"/>
            <person name="Keeley SD"/>
            <person name="Tatsumi K"/>
            <person name="Tanaka K"/>
            <person name="Motone F"/>
            <person name="Kageyama Y"/>
            <person name="Nozu R"/>
            <person name="Adachi N"/>
            <person name="Nishimura O"/>
            <person name="Nakagawa R"/>
            <person name="Tanegashima C"/>
            <person name="Kiyatake I"/>
            <person name="Matsumoto R"/>
            <person name="Murakumo K"/>
            <person name="Nishida K"/>
            <person name="Terakita A"/>
            <person name="Kuratani S"/>
            <person name="Sato K"/>
            <person name="Hyodo S Kuraku.S."/>
        </authorList>
    </citation>
    <scope>NUCLEOTIDE SEQUENCE [LARGE SCALE GENOMIC DNA]</scope>
</reference>
<comment type="catalytic activity">
    <reaction evidence="45">
        <text>2-(9Z-octadecenoyl)-glycerol + H2O = glycerol + (9Z)-octadecenoate + H(+)</text>
        <dbReference type="Rhea" id="RHEA:38491"/>
        <dbReference type="ChEBI" id="CHEBI:15377"/>
        <dbReference type="ChEBI" id="CHEBI:15378"/>
        <dbReference type="ChEBI" id="CHEBI:17754"/>
        <dbReference type="ChEBI" id="CHEBI:30823"/>
        <dbReference type="ChEBI" id="CHEBI:73990"/>
    </reaction>
    <physiologicalReaction direction="left-to-right" evidence="45">
        <dbReference type="Rhea" id="RHEA:38492"/>
    </physiologicalReaction>
</comment>
<dbReference type="GO" id="GO:0031526">
    <property type="term" value="C:brush border membrane"/>
    <property type="evidence" value="ECO:0007669"/>
    <property type="project" value="TreeGrafter"/>
</dbReference>
<evidence type="ECO:0000256" key="43">
    <source>
        <dbReference type="ARBA" id="ARBA00049363"/>
    </source>
</evidence>
<dbReference type="EC" id="3.1.1.3" evidence="4"/>
<evidence type="ECO:0000256" key="9">
    <source>
        <dbReference type="ARBA" id="ARBA00022737"/>
    </source>
</evidence>
<comment type="catalytic activity">
    <reaction evidence="27">
        <text>1-hexadecanoyl-2-(9Z)-octadecenoyl-3-octadecanoyl-sn-glycerol + H2O = 1-hexadecanoyl-2-(9Z-octadecenoyl)-sn-glycerol + octadecanoate + H(+)</text>
        <dbReference type="Rhea" id="RHEA:41111"/>
        <dbReference type="ChEBI" id="CHEBI:15377"/>
        <dbReference type="ChEBI" id="CHEBI:15378"/>
        <dbReference type="ChEBI" id="CHEBI:25629"/>
        <dbReference type="ChEBI" id="CHEBI:75466"/>
        <dbReference type="ChEBI" id="CHEBI:77623"/>
    </reaction>
    <physiologicalReaction direction="left-to-right" evidence="27">
        <dbReference type="Rhea" id="RHEA:41112"/>
    </physiologicalReaction>
</comment>
<comment type="catalytic activity">
    <reaction evidence="32">
        <text>1,2-dihexadecanoyl-sn-glycero-3-phosphocholine + H2O = 1-hexadecanoyl-sn-glycero-3-phosphocholine + hexadecanoate + H(+)</text>
        <dbReference type="Rhea" id="RHEA:41223"/>
        <dbReference type="ChEBI" id="CHEBI:7896"/>
        <dbReference type="ChEBI" id="CHEBI:15377"/>
        <dbReference type="ChEBI" id="CHEBI:15378"/>
        <dbReference type="ChEBI" id="CHEBI:72998"/>
        <dbReference type="ChEBI" id="CHEBI:72999"/>
    </reaction>
    <physiologicalReaction direction="left-to-right" evidence="32">
        <dbReference type="Rhea" id="RHEA:41224"/>
    </physiologicalReaction>
</comment>
<name>A0A401S1B6_CHIPU</name>
<evidence type="ECO:0000313" key="48">
    <source>
        <dbReference type="Proteomes" id="UP000287033"/>
    </source>
</evidence>
<comment type="catalytic activity">
    <reaction evidence="31">
        <text>1,2-di-(9Z-octadecenoyl)-sn-glycero-3-phosphocholine + H2O = 1-(9Z-octadecenoyl)-sn-glycero-3-phosphocholine + (9Z)-octadecenoate + H(+)</text>
        <dbReference type="Rhea" id="RHEA:40923"/>
        <dbReference type="ChEBI" id="CHEBI:15377"/>
        <dbReference type="ChEBI" id="CHEBI:15378"/>
        <dbReference type="ChEBI" id="CHEBI:28610"/>
        <dbReference type="ChEBI" id="CHEBI:30823"/>
        <dbReference type="ChEBI" id="CHEBI:74669"/>
    </reaction>
    <physiologicalReaction direction="left-to-right" evidence="31">
        <dbReference type="Rhea" id="RHEA:40924"/>
    </physiologicalReaction>
</comment>
<evidence type="ECO:0000256" key="7">
    <source>
        <dbReference type="ARBA" id="ARBA00022692"/>
    </source>
</evidence>
<comment type="catalytic activity">
    <reaction evidence="41">
        <text>1-O-hexadecyl-2-(9Z)-octadecenoyl-sn-glycero-3-phosphocholine + H2O = 1-O-hexadecyl-sn-glycero-3-phosphocholine + (9Z)-octadecenoate + H(+)</text>
        <dbReference type="Rhea" id="RHEA:40915"/>
        <dbReference type="ChEBI" id="CHEBI:15377"/>
        <dbReference type="ChEBI" id="CHEBI:15378"/>
        <dbReference type="ChEBI" id="CHEBI:30823"/>
        <dbReference type="ChEBI" id="CHEBI:34112"/>
        <dbReference type="ChEBI" id="CHEBI:64496"/>
    </reaction>
    <physiologicalReaction direction="left-to-right" evidence="41">
        <dbReference type="Rhea" id="RHEA:40916"/>
    </physiologicalReaction>
</comment>
<dbReference type="GO" id="GO:0004622">
    <property type="term" value="F:phosphatidylcholine lysophospholipase activity"/>
    <property type="evidence" value="ECO:0007669"/>
    <property type="project" value="UniProtKB-EC"/>
</dbReference>
<evidence type="ECO:0000256" key="16">
    <source>
        <dbReference type="ARBA" id="ARBA00023369"/>
    </source>
</evidence>
<keyword evidence="48" id="KW-1185">Reference proteome</keyword>
<evidence type="ECO:0000256" key="17">
    <source>
        <dbReference type="ARBA" id="ARBA00023408"/>
    </source>
</evidence>
<evidence type="ECO:0000256" key="36">
    <source>
        <dbReference type="ARBA" id="ARBA00048454"/>
    </source>
</evidence>
<comment type="caution">
    <text evidence="47">The sequence shown here is derived from an EMBL/GenBank/DDBJ whole genome shotgun (WGS) entry which is preliminary data.</text>
</comment>
<comment type="catalytic activity">
    <reaction evidence="18">
        <text>a 1,2-diacyl-sn-glycero-3-phosphocholine + H2O = a 1-acyl-sn-glycero-3-phosphocholine + a fatty acid + H(+)</text>
        <dbReference type="Rhea" id="RHEA:15801"/>
        <dbReference type="ChEBI" id="CHEBI:15377"/>
        <dbReference type="ChEBI" id="CHEBI:15378"/>
        <dbReference type="ChEBI" id="CHEBI:28868"/>
        <dbReference type="ChEBI" id="CHEBI:57643"/>
        <dbReference type="ChEBI" id="CHEBI:58168"/>
        <dbReference type="EC" id="3.1.1.4"/>
    </reaction>
    <physiologicalReaction direction="left-to-right" evidence="18">
        <dbReference type="Rhea" id="RHEA:15802"/>
    </physiologicalReaction>
</comment>
<evidence type="ECO:0000256" key="27">
    <source>
        <dbReference type="ARBA" id="ARBA00047459"/>
    </source>
</evidence>
<evidence type="ECO:0000256" key="19">
    <source>
        <dbReference type="ARBA" id="ARBA00029723"/>
    </source>
</evidence>
<evidence type="ECO:0000256" key="35">
    <source>
        <dbReference type="ARBA" id="ARBA00048386"/>
    </source>
</evidence>
<dbReference type="CDD" id="cd01824">
    <property type="entry name" value="Phospholipase_B_like"/>
    <property type="match status" value="1"/>
</dbReference>
<keyword evidence="9" id="KW-0677">Repeat</keyword>
<evidence type="ECO:0000256" key="3">
    <source>
        <dbReference type="ARBA" id="ARBA00013274"/>
    </source>
</evidence>
<dbReference type="PANTHER" id="PTHR21325">
    <property type="entry name" value="PHOSPHOLIPASE B, PLB1"/>
    <property type="match status" value="1"/>
</dbReference>
<evidence type="ECO:0000256" key="46">
    <source>
        <dbReference type="SAM" id="SignalP"/>
    </source>
</evidence>
<evidence type="ECO:0000256" key="23">
    <source>
        <dbReference type="ARBA" id="ARBA00045916"/>
    </source>
</evidence>
<dbReference type="STRING" id="137246.A0A401S1B6"/>
<feature type="chain" id="PRO_5019259159" description="Phospholipase B1, membrane-associated" evidence="46">
    <location>
        <begin position="21"/>
        <end position="429"/>
    </location>
</feature>
<dbReference type="GO" id="GO:0050253">
    <property type="term" value="F:retinyl-palmitate esterase activity"/>
    <property type="evidence" value="ECO:0007669"/>
    <property type="project" value="TreeGrafter"/>
</dbReference>
<keyword evidence="12" id="KW-0443">Lipid metabolism</keyword>
<dbReference type="GO" id="GO:0006644">
    <property type="term" value="P:phospholipid metabolic process"/>
    <property type="evidence" value="ECO:0007669"/>
    <property type="project" value="TreeGrafter"/>
</dbReference>
<evidence type="ECO:0000256" key="33">
    <source>
        <dbReference type="ARBA" id="ARBA00048362"/>
    </source>
</evidence>